<dbReference type="Proteomes" id="UP000299102">
    <property type="component" value="Unassembled WGS sequence"/>
</dbReference>
<reference evidence="1 2" key="1">
    <citation type="journal article" date="2019" name="Commun. Biol.">
        <title>The bagworm genome reveals a unique fibroin gene that provides high tensile strength.</title>
        <authorList>
            <person name="Kono N."/>
            <person name="Nakamura H."/>
            <person name="Ohtoshi R."/>
            <person name="Tomita M."/>
            <person name="Numata K."/>
            <person name="Arakawa K."/>
        </authorList>
    </citation>
    <scope>NUCLEOTIDE SEQUENCE [LARGE SCALE GENOMIC DNA]</scope>
</reference>
<evidence type="ECO:0000313" key="2">
    <source>
        <dbReference type="Proteomes" id="UP000299102"/>
    </source>
</evidence>
<name>A0A4C2AB45_EUMVA</name>
<sequence>MPVIKVGKGRPRKFYADHVGGMLKKVPGFKNPKLASFHEKIGGFCLSGVGWARVIASLTAALNSARQSERARHLAADCVSSARGEKLEALLFLSVLQINKKVRHPDRRRRRRRAARRATKSLESMSQSFTLRIYTLVKIFGKT</sequence>
<protein>
    <submittedName>
        <fullName evidence="1">Uncharacterized protein</fullName>
    </submittedName>
</protein>
<keyword evidence="2" id="KW-1185">Reference proteome</keyword>
<evidence type="ECO:0000313" key="1">
    <source>
        <dbReference type="EMBL" id="GBP97866.1"/>
    </source>
</evidence>
<accession>A0A4C2AB45</accession>
<gene>
    <name evidence="1" type="ORF">EVAR_65984_1</name>
</gene>
<dbReference type="EMBL" id="BGZK01003017">
    <property type="protein sequence ID" value="GBP97866.1"/>
    <property type="molecule type" value="Genomic_DNA"/>
</dbReference>
<proteinExistence type="predicted"/>
<comment type="caution">
    <text evidence="1">The sequence shown here is derived from an EMBL/GenBank/DDBJ whole genome shotgun (WGS) entry which is preliminary data.</text>
</comment>
<dbReference type="AlphaFoldDB" id="A0A4C2AB45"/>
<organism evidence="1 2">
    <name type="scientific">Eumeta variegata</name>
    <name type="common">Bagworm moth</name>
    <name type="synonym">Eumeta japonica</name>
    <dbReference type="NCBI Taxonomy" id="151549"/>
    <lineage>
        <taxon>Eukaryota</taxon>
        <taxon>Metazoa</taxon>
        <taxon>Ecdysozoa</taxon>
        <taxon>Arthropoda</taxon>
        <taxon>Hexapoda</taxon>
        <taxon>Insecta</taxon>
        <taxon>Pterygota</taxon>
        <taxon>Neoptera</taxon>
        <taxon>Endopterygota</taxon>
        <taxon>Lepidoptera</taxon>
        <taxon>Glossata</taxon>
        <taxon>Ditrysia</taxon>
        <taxon>Tineoidea</taxon>
        <taxon>Psychidae</taxon>
        <taxon>Oiketicinae</taxon>
        <taxon>Eumeta</taxon>
    </lineage>
</organism>